<accession>A0ABT1J931</accession>
<dbReference type="Proteomes" id="UP001206483">
    <property type="component" value="Unassembled WGS sequence"/>
</dbReference>
<reference evidence="1 2" key="1">
    <citation type="submission" date="2022-06" db="EMBL/GenBank/DDBJ databases">
        <title>Sequencing the genomes of 1000 actinobacteria strains.</title>
        <authorList>
            <person name="Klenk H.-P."/>
        </authorList>
    </citation>
    <scope>NUCLEOTIDE SEQUENCE [LARGE SCALE GENOMIC DNA]</scope>
    <source>
        <strain evidence="1 2">DSM 41656</strain>
    </source>
</reference>
<evidence type="ECO:0008006" key="3">
    <source>
        <dbReference type="Google" id="ProtNLM"/>
    </source>
</evidence>
<dbReference type="RefSeq" id="WP_253804265.1">
    <property type="nucleotide sequence ID" value="NZ_BAAAUB010000040.1"/>
</dbReference>
<dbReference type="EMBL" id="JAMZDX010000008">
    <property type="protein sequence ID" value="MCP2313955.1"/>
    <property type="molecule type" value="Genomic_DNA"/>
</dbReference>
<comment type="caution">
    <text evidence="1">The sequence shown here is derived from an EMBL/GenBank/DDBJ whole genome shotgun (WGS) entry which is preliminary data.</text>
</comment>
<organism evidence="1 2">
    <name type="scientific">Kitasatospora paracochleata</name>
    <dbReference type="NCBI Taxonomy" id="58354"/>
    <lineage>
        <taxon>Bacteria</taxon>
        <taxon>Bacillati</taxon>
        <taxon>Actinomycetota</taxon>
        <taxon>Actinomycetes</taxon>
        <taxon>Kitasatosporales</taxon>
        <taxon>Streptomycetaceae</taxon>
        <taxon>Kitasatospora</taxon>
    </lineage>
</organism>
<protein>
    <recommendedName>
        <fullName evidence="3">SAF domain-containing protein</fullName>
    </recommendedName>
</protein>
<evidence type="ECO:0000313" key="2">
    <source>
        <dbReference type="Proteomes" id="UP001206483"/>
    </source>
</evidence>
<name>A0ABT1J931_9ACTN</name>
<sequence length="211" mass="21694">MVRERRYGLAVMAALLVIAGGLGATVLQQKAGQRVSAVKVTQRVAPGQHIPSAAIEEIKVAEDTPVNFVRWEQRGLLTSRYFTASEVPAGTLLTGMMLTEKVGVATDQSVVGLSLKSGTFPAGLREGDRVRVMWVGRTATQTAPTGGASGGTPAGTELAASATIRQVFKNDNGSSSSLSLNILVPAEKAGAVAQASANGEVALVLLPAAAQ</sequence>
<evidence type="ECO:0000313" key="1">
    <source>
        <dbReference type="EMBL" id="MCP2313955.1"/>
    </source>
</evidence>
<keyword evidence="2" id="KW-1185">Reference proteome</keyword>
<proteinExistence type="predicted"/>
<gene>
    <name evidence="1" type="ORF">FHR36_007154</name>
</gene>